<feature type="region of interest" description="Disordered" evidence="1">
    <location>
        <begin position="40"/>
        <end position="115"/>
    </location>
</feature>
<evidence type="ECO:0000256" key="1">
    <source>
        <dbReference type="SAM" id="MobiDB-lite"/>
    </source>
</evidence>
<name>A0AAJ0DFJ0_9PEZI</name>
<accession>A0AAJ0DFJ0</accession>
<dbReference type="Proteomes" id="UP001271007">
    <property type="component" value="Unassembled WGS sequence"/>
</dbReference>
<comment type="caution">
    <text evidence="2">The sequence shown here is derived from an EMBL/GenBank/DDBJ whole genome shotgun (WGS) entry which is preliminary data.</text>
</comment>
<proteinExistence type="predicted"/>
<dbReference type="EMBL" id="JAWDJX010000042">
    <property type="protein sequence ID" value="KAK3049188.1"/>
    <property type="molecule type" value="Genomic_DNA"/>
</dbReference>
<dbReference type="PANTHER" id="PTHR37540:SF5">
    <property type="entry name" value="TRANSCRIPTION FACTOR DOMAIN-CONTAINING PROTEIN"/>
    <property type="match status" value="1"/>
</dbReference>
<dbReference type="AlphaFoldDB" id="A0AAJ0DFJ0"/>
<organism evidence="2 3">
    <name type="scientific">Extremus antarcticus</name>
    <dbReference type="NCBI Taxonomy" id="702011"/>
    <lineage>
        <taxon>Eukaryota</taxon>
        <taxon>Fungi</taxon>
        <taxon>Dikarya</taxon>
        <taxon>Ascomycota</taxon>
        <taxon>Pezizomycotina</taxon>
        <taxon>Dothideomycetes</taxon>
        <taxon>Dothideomycetidae</taxon>
        <taxon>Mycosphaerellales</taxon>
        <taxon>Extremaceae</taxon>
        <taxon>Extremus</taxon>
    </lineage>
</organism>
<keyword evidence="3" id="KW-1185">Reference proteome</keyword>
<feature type="compositionally biased region" description="Low complexity" evidence="1">
    <location>
        <begin position="55"/>
        <end position="74"/>
    </location>
</feature>
<evidence type="ECO:0000313" key="2">
    <source>
        <dbReference type="EMBL" id="KAK3049188.1"/>
    </source>
</evidence>
<evidence type="ECO:0000313" key="3">
    <source>
        <dbReference type="Proteomes" id="UP001271007"/>
    </source>
</evidence>
<sequence length="312" mass="34002">MHSVMASPTATSSQMMTSHHQTNLRNEGGLQFIVLERPADAKSRKITRAVRSHVTTAQHRNARNAATAARVRAQPPKSTASGSAKVPKKEPLKGQFAKGSNPDEEQADEEVPRDWNSETTYAAETLNSGIGKSFSQGAVAFQTFILDDPENVVGRSLKTLRFDMSSLWSCYSAMVAFQSQDFERHYAGNLIQPGQGQHRFLTVVFRDPVPLTTSILLTARHLLSPVGAPPGDLELHCVLQLEGFLLRSINAALRDPTRAVSTPLVVAVALLASYELKHGSLKSYHTHMRGLMTLINARGGLEQIGLQDPVSA</sequence>
<gene>
    <name evidence="2" type="ORF">LTR09_009607</name>
</gene>
<dbReference type="PANTHER" id="PTHR37540">
    <property type="entry name" value="TRANSCRIPTION FACTOR (ACR-2), PUTATIVE-RELATED-RELATED"/>
    <property type="match status" value="1"/>
</dbReference>
<feature type="region of interest" description="Disordered" evidence="1">
    <location>
        <begin position="1"/>
        <end position="21"/>
    </location>
</feature>
<reference evidence="2" key="1">
    <citation type="submission" date="2023-04" db="EMBL/GenBank/DDBJ databases">
        <title>Black Yeasts Isolated from many extreme environments.</title>
        <authorList>
            <person name="Coleine C."/>
            <person name="Stajich J.E."/>
            <person name="Selbmann L."/>
        </authorList>
    </citation>
    <scope>NUCLEOTIDE SEQUENCE</scope>
    <source>
        <strain evidence="2">CCFEE 5312</strain>
    </source>
</reference>
<protein>
    <submittedName>
        <fullName evidence="2">Uncharacterized protein</fullName>
    </submittedName>
</protein>